<sequence length="265" mass="29743">MNRLMLFFVACLTWSNTFSASPASDTLSDHIKLTLVKTVAQGNHQNVFFKLVNQKTGKPVLLDELKTVHTRRIHLLIIDQNLNDYSHVHSHPTQEPGVYEFHWQPQNNPGNYNLWADITLNKDNQHAYLLTPLMRTSDKPAVIHRKAFAESTVDGFHFALSFNPTSVHAGEAAMGKIMITNSQGKPVTALEPVMGAFAHLVGFDDDFKTVIHIHPMGKEPTKPTDRGGPLLEFHLEAEKAGFIKLFAQVKINGRELYVPFGIQVE</sequence>
<dbReference type="AlphaFoldDB" id="A0A0W0TRE9"/>
<dbReference type="RefSeq" id="WP_058526482.1">
    <property type="nucleotide sequence ID" value="NZ_CAAAHY010000024.1"/>
</dbReference>
<proteinExistence type="predicted"/>
<evidence type="ECO:0008006" key="4">
    <source>
        <dbReference type="Google" id="ProtNLM"/>
    </source>
</evidence>
<keyword evidence="1" id="KW-0732">Signal</keyword>
<dbReference type="OrthoDB" id="185226at2"/>
<feature type="signal peptide" evidence="1">
    <location>
        <begin position="1"/>
        <end position="20"/>
    </location>
</feature>
<dbReference type="PATRIC" id="fig|448.7.peg.1406"/>
<comment type="caution">
    <text evidence="2">The sequence shown here is derived from an EMBL/GenBank/DDBJ whole genome shotgun (WGS) entry which is preliminary data.</text>
</comment>
<name>A0A0W0TRE9_LEGER</name>
<dbReference type="EMBL" id="LNYA01000023">
    <property type="protein sequence ID" value="KTC98291.1"/>
    <property type="molecule type" value="Genomic_DNA"/>
</dbReference>
<evidence type="ECO:0000256" key="1">
    <source>
        <dbReference type="SAM" id="SignalP"/>
    </source>
</evidence>
<protein>
    <recommendedName>
        <fullName evidence="4">Secreted protein</fullName>
    </recommendedName>
</protein>
<evidence type="ECO:0000313" key="2">
    <source>
        <dbReference type="EMBL" id="KTC98291.1"/>
    </source>
</evidence>
<accession>A0A0W0TRE9</accession>
<reference evidence="2 3" key="1">
    <citation type="submission" date="2015-11" db="EMBL/GenBank/DDBJ databases">
        <title>Genomic analysis of 38 Legionella species identifies large and diverse effector repertoires.</title>
        <authorList>
            <person name="Burstein D."/>
            <person name="Amaro F."/>
            <person name="Zusman T."/>
            <person name="Lifshitz Z."/>
            <person name="Cohen O."/>
            <person name="Gilbert J.A."/>
            <person name="Pupko T."/>
            <person name="Shuman H.A."/>
            <person name="Segal G."/>
        </authorList>
    </citation>
    <scope>NUCLEOTIDE SEQUENCE [LARGE SCALE GENOMIC DNA]</scope>
    <source>
        <strain evidence="2 3">SE-32A-C8</strain>
    </source>
</reference>
<dbReference type="Proteomes" id="UP000054773">
    <property type="component" value="Unassembled WGS sequence"/>
</dbReference>
<gene>
    <name evidence="2" type="ORF">Lery_1345</name>
</gene>
<feature type="chain" id="PRO_5006913305" description="Secreted protein" evidence="1">
    <location>
        <begin position="21"/>
        <end position="265"/>
    </location>
</feature>
<dbReference type="STRING" id="448.Lery_1345"/>
<organism evidence="2 3">
    <name type="scientific">Legionella erythra</name>
    <dbReference type="NCBI Taxonomy" id="448"/>
    <lineage>
        <taxon>Bacteria</taxon>
        <taxon>Pseudomonadati</taxon>
        <taxon>Pseudomonadota</taxon>
        <taxon>Gammaproteobacteria</taxon>
        <taxon>Legionellales</taxon>
        <taxon>Legionellaceae</taxon>
        <taxon>Legionella</taxon>
    </lineage>
</organism>
<keyword evidence="3" id="KW-1185">Reference proteome</keyword>
<evidence type="ECO:0000313" key="3">
    <source>
        <dbReference type="Proteomes" id="UP000054773"/>
    </source>
</evidence>